<dbReference type="Pfam" id="PF01933">
    <property type="entry name" value="CofD"/>
    <property type="match status" value="1"/>
</dbReference>
<reference evidence="3 4" key="1">
    <citation type="submission" date="2012-08" db="EMBL/GenBank/DDBJ databases">
        <title>Whole genome shotgun sequence of Kineosphaera limosa NBRC 100340.</title>
        <authorList>
            <person name="Yoshida I."/>
            <person name="Isaki S."/>
            <person name="Hosoyama A."/>
            <person name="Tsuchikane K."/>
            <person name="Katsumata H."/>
            <person name="Ando Y."/>
            <person name="Ohji S."/>
            <person name="Hamada M."/>
            <person name="Tamura T."/>
            <person name="Yamazoe A."/>
            <person name="Yamazaki S."/>
            <person name="Fujita N."/>
        </authorList>
    </citation>
    <scope>NUCLEOTIDE SEQUENCE [LARGE SCALE GENOMIC DNA]</scope>
    <source>
        <strain evidence="3 4">NBRC 100340</strain>
    </source>
</reference>
<dbReference type="GO" id="GO:0008360">
    <property type="term" value="P:regulation of cell shape"/>
    <property type="evidence" value="ECO:0007669"/>
    <property type="project" value="UniProtKB-UniRule"/>
</dbReference>
<proteinExistence type="inferred from homology"/>
<accession>K6WQS7</accession>
<dbReference type="RefSeq" id="WP_006590995.1">
    <property type="nucleotide sequence ID" value="NZ_BAHD01000005.1"/>
</dbReference>
<keyword evidence="1 2" id="KW-0963">Cytoplasm</keyword>
<dbReference type="EMBL" id="BAHD01000005">
    <property type="protein sequence ID" value="GAB94462.1"/>
    <property type="molecule type" value="Genomic_DNA"/>
</dbReference>
<evidence type="ECO:0000256" key="2">
    <source>
        <dbReference type="HAMAP-Rule" id="MF_00973"/>
    </source>
</evidence>
<dbReference type="GO" id="GO:0043743">
    <property type="term" value="F:LPPG:FO 2-phospho-L-lactate transferase activity"/>
    <property type="evidence" value="ECO:0007669"/>
    <property type="project" value="InterPro"/>
</dbReference>
<evidence type="ECO:0000313" key="4">
    <source>
        <dbReference type="Proteomes" id="UP000008366"/>
    </source>
</evidence>
<dbReference type="CDD" id="cd07187">
    <property type="entry name" value="YvcK_like"/>
    <property type="match status" value="1"/>
</dbReference>
<dbReference type="InterPro" id="IPR010119">
    <property type="entry name" value="Gluconeogen_factor"/>
</dbReference>
<dbReference type="Gene3D" id="3.40.50.10680">
    <property type="entry name" value="CofD-like domains"/>
    <property type="match status" value="1"/>
</dbReference>
<dbReference type="InterPro" id="IPR038136">
    <property type="entry name" value="CofD-like_dom_sf"/>
</dbReference>
<dbReference type="InterPro" id="IPR002882">
    <property type="entry name" value="CofD"/>
</dbReference>
<comment type="caution">
    <text evidence="3">The sequence shown here is derived from an EMBL/GenBank/DDBJ whole genome shotgun (WGS) entry which is preliminary data.</text>
</comment>
<dbReference type="NCBIfam" id="TIGR01826">
    <property type="entry name" value="CofD_related"/>
    <property type="match status" value="1"/>
</dbReference>
<keyword evidence="4" id="KW-1185">Reference proteome</keyword>
<dbReference type="AlphaFoldDB" id="K6WQS7"/>
<dbReference type="HAMAP" id="MF_00973">
    <property type="entry name" value="Gluconeogen_factor"/>
    <property type="match status" value="1"/>
</dbReference>
<comment type="similarity">
    <text evidence="2">Belongs to the gluconeogenesis factor family.</text>
</comment>
<dbReference type="eggNOG" id="COG0391">
    <property type="taxonomic scope" value="Bacteria"/>
</dbReference>
<dbReference type="STRING" id="1184609.KILIM_005_00790"/>
<dbReference type="PANTHER" id="PTHR30135:SF3">
    <property type="entry name" value="GLUCONEOGENESIS FACTOR-RELATED"/>
    <property type="match status" value="1"/>
</dbReference>
<dbReference type="OrthoDB" id="9783842at2"/>
<gene>
    <name evidence="3" type="ORF">KILIM_005_00790</name>
</gene>
<name>K6WQS7_9MICO</name>
<sequence>MSRTTVVALGGGHGLAATLGALRHVTDGLTAIVTVADDGGSSGRLRGEYDVLPPGDLRMALAALCDDSEWGHLWRDALQHRFPGGGPLGGHALGNLLIVSLWDLLGDTVTGLETVGRLLGARGRVLPMAAVPLEITARVRGADPAHPREIELVRGQVAVAKSPGEVLSIALDPPDPPVHADTVQAVLDADWVVLGPGSWFTSIMPHLKVPDLAQALRTTEAGRILTLNLELNTGETNGFSAADHLQVFAAHAPQMRLDVVLVDPSVVGSNGQREQLTQAAQAMGARLVVAPVAQLEDGHKHDTLRLAAAYRDIIDDRR</sequence>
<dbReference type="Proteomes" id="UP000008366">
    <property type="component" value="Unassembled WGS sequence"/>
</dbReference>
<dbReference type="GO" id="GO:0005737">
    <property type="term" value="C:cytoplasm"/>
    <property type="evidence" value="ECO:0007669"/>
    <property type="project" value="UniProtKB-SubCell"/>
</dbReference>
<evidence type="ECO:0000313" key="3">
    <source>
        <dbReference type="EMBL" id="GAB94462.1"/>
    </source>
</evidence>
<dbReference type="SUPFAM" id="SSF142338">
    <property type="entry name" value="CofD-like"/>
    <property type="match status" value="1"/>
</dbReference>
<protein>
    <recommendedName>
        <fullName evidence="2">Putative gluconeogenesis factor</fullName>
    </recommendedName>
</protein>
<comment type="function">
    <text evidence="2">Required for morphogenesis under gluconeogenic growth conditions.</text>
</comment>
<dbReference type="PANTHER" id="PTHR30135">
    <property type="entry name" value="UNCHARACTERIZED PROTEIN YVCK-RELATED"/>
    <property type="match status" value="1"/>
</dbReference>
<comment type="subcellular location">
    <subcellularLocation>
        <location evidence="2">Cytoplasm</location>
    </subcellularLocation>
</comment>
<evidence type="ECO:0000256" key="1">
    <source>
        <dbReference type="ARBA" id="ARBA00022490"/>
    </source>
</evidence>
<organism evidence="3 4">
    <name type="scientific">Kineosphaera limosa NBRC 100340</name>
    <dbReference type="NCBI Taxonomy" id="1184609"/>
    <lineage>
        <taxon>Bacteria</taxon>
        <taxon>Bacillati</taxon>
        <taxon>Actinomycetota</taxon>
        <taxon>Actinomycetes</taxon>
        <taxon>Micrococcales</taxon>
        <taxon>Dermatophilaceae</taxon>
        <taxon>Kineosphaera</taxon>
    </lineage>
</organism>